<proteinExistence type="predicted"/>
<dbReference type="Pfam" id="PF00583">
    <property type="entry name" value="Acetyltransf_1"/>
    <property type="match status" value="1"/>
</dbReference>
<accession>A0A6B0YUQ7</accession>
<dbReference type="AlphaFoldDB" id="A0A6B0YUQ7"/>
<feature type="domain" description="N-acetyltransferase" evidence="1">
    <location>
        <begin position="30"/>
        <end position="185"/>
    </location>
</feature>
<dbReference type="InterPro" id="IPR016181">
    <property type="entry name" value="Acyl_CoA_acyltransferase"/>
</dbReference>
<dbReference type="GO" id="GO:0016747">
    <property type="term" value="F:acyltransferase activity, transferring groups other than amino-acyl groups"/>
    <property type="evidence" value="ECO:0007669"/>
    <property type="project" value="InterPro"/>
</dbReference>
<dbReference type="CDD" id="cd04301">
    <property type="entry name" value="NAT_SF"/>
    <property type="match status" value="1"/>
</dbReference>
<dbReference type="PROSITE" id="PS51186">
    <property type="entry name" value="GNAT"/>
    <property type="match status" value="1"/>
</dbReference>
<dbReference type="EMBL" id="VXRG01000109">
    <property type="protein sequence ID" value="MXY94443.1"/>
    <property type="molecule type" value="Genomic_DNA"/>
</dbReference>
<keyword evidence="2" id="KW-0808">Transferase</keyword>
<comment type="caution">
    <text evidence="2">The sequence shown here is derived from an EMBL/GenBank/DDBJ whole genome shotgun (WGS) entry which is preliminary data.</text>
</comment>
<dbReference type="Gene3D" id="3.40.630.30">
    <property type="match status" value="1"/>
</dbReference>
<evidence type="ECO:0000259" key="1">
    <source>
        <dbReference type="PROSITE" id="PS51186"/>
    </source>
</evidence>
<evidence type="ECO:0000313" key="2">
    <source>
        <dbReference type="EMBL" id="MXY94443.1"/>
    </source>
</evidence>
<dbReference type="SUPFAM" id="SSF55729">
    <property type="entry name" value="Acyl-CoA N-acyltransferases (Nat)"/>
    <property type="match status" value="1"/>
</dbReference>
<protein>
    <submittedName>
        <fullName evidence="2">GNAT family N-acetyltransferase</fullName>
    </submittedName>
</protein>
<gene>
    <name evidence="2" type="ORF">F4Y42_13465</name>
</gene>
<dbReference type="InterPro" id="IPR000182">
    <property type="entry name" value="GNAT_dom"/>
</dbReference>
<sequence>MDYQANSRLLFLPVTAERLPDLEEFSQCHGKFRYCSCMRWRLTSSAFRRSTKEERVAALEELVRSGTPVGILAYSGTTPVGWCSVAPRATYAALERSRVLPRIDDTPVWSVVCLLVDRHFRRQGLTCGLLQAAVDYACGQGAPAVEGYPVAPDAPSYTYMGTPETYRRAGFVDVTPAGQKRMVMR</sequence>
<reference evidence="2" key="1">
    <citation type="submission" date="2019-09" db="EMBL/GenBank/DDBJ databases">
        <title>Characterisation of the sponge microbiome using genome-centric metagenomics.</title>
        <authorList>
            <person name="Engelberts J.P."/>
            <person name="Robbins S.J."/>
            <person name="De Goeij J.M."/>
            <person name="Aranda M."/>
            <person name="Bell S.C."/>
            <person name="Webster N.S."/>
        </authorList>
    </citation>
    <scope>NUCLEOTIDE SEQUENCE</scope>
    <source>
        <strain evidence="2">SB0664_bin_27</strain>
    </source>
</reference>
<name>A0A6B0YUQ7_9CHLR</name>
<organism evidence="2">
    <name type="scientific">Caldilineaceae bacterium SB0664_bin_27</name>
    <dbReference type="NCBI Taxonomy" id="2605260"/>
    <lineage>
        <taxon>Bacteria</taxon>
        <taxon>Bacillati</taxon>
        <taxon>Chloroflexota</taxon>
        <taxon>Caldilineae</taxon>
        <taxon>Caldilineales</taxon>
        <taxon>Caldilineaceae</taxon>
    </lineage>
</organism>